<dbReference type="Gene3D" id="4.10.240.10">
    <property type="entry name" value="Zn(2)-C6 fungal-type DNA-binding domain"/>
    <property type="match status" value="1"/>
</dbReference>
<keyword evidence="2" id="KW-0862">Zinc</keyword>
<keyword evidence="1" id="KW-0479">Metal-binding</keyword>
<dbReference type="InterPro" id="IPR013087">
    <property type="entry name" value="Znf_C2H2_type"/>
</dbReference>
<dbReference type="PANTHER" id="PTHR47660:SF7">
    <property type="entry name" value="TRANSCRIPTION FACTOR WITH C2H2 AND ZN(2)-CYS(6) DNA BINDING DOMAIN (EUROFUNG)"/>
    <property type="match status" value="1"/>
</dbReference>
<evidence type="ECO:0000256" key="3">
    <source>
        <dbReference type="ARBA" id="ARBA00023015"/>
    </source>
</evidence>
<dbReference type="Pfam" id="PF04082">
    <property type="entry name" value="Fungal_trans"/>
    <property type="match status" value="1"/>
</dbReference>
<dbReference type="CDD" id="cd00067">
    <property type="entry name" value="GAL4"/>
    <property type="match status" value="1"/>
</dbReference>
<dbReference type="CDD" id="cd12148">
    <property type="entry name" value="fungal_TF_MHR"/>
    <property type="match status" value="1"/>
</dbReference>
<keyword evidence="5" id="KW-0539">Nucleus</keyword>
<feature type="region of interest" description="Disordered" evidence="7">
    <location>
        <begin position="103"/>
        <end position="160"/>
    </location>
</feature>
<dbReference type="GO" id="GO:0008270">
    <property type="term" value="F:zinc ion binding"/>
    <property type="evidence" value="ECO:0007669"/>
    <property type="project" value="UniProtKB-KW"/>
</dbReference>
<dbReference type="InterPro" id="IPR036236">
    <property type="entry name" value="Znf_C2H2_sf"/>
</dbReference>
<sequence length="849" mass="95744">MFKCNVCHKSYATQSSLTRHAHNHESGGRHTCAVCDISFRRRDLLARHVKIHETGRGETEVERQRCHTACQACRKNRVKCDGKQPCSSCSQTRSRCSYARQARRISQKARQVDTSGNVLGESDERGILMDDHDDDESNNDDEGSRHTDDQAPGLSPSTMLHETDTFSADQFPMTPGSLEIDAIRQLPPSSEEQEFANILASMHTAPHESFGLVPELWPTAINWPWAHEDLYLRNGPDYGPYNTSDLQQFPLATESLELGVNGGICAEQPINQAILGTNQLPDLDLPLTPTQTIDSIIKQALEVAKDNTRWTEFWCSSSRLVNIAFNVSTALSLPADVNVLNHFATIYLEQFQPLWPLLWQPGLQLDKLHPLLVLTMTSIGALYSGTATANYGSLLHEKMREVLLVSPSRTDHTDQENLDLGRAMLLTQVAAIYFEQQHAFSAAQRLGALLNAHAQKMQLFTFRTHRNIPTALDLTQANNVSAIQWHKQWVFAEGCKRLAYGIVRGEVFMSVLLNSKPLASYEEVDLELPYSDILWTTERQFAREYITAVSRDHSYCRGMIFSDLVRIALDPNEVLPLLQPLEHELLLYGLQYSVWRFSHDPGMFKRLTGHDLRTETTVHNSDFTSSGRDLIDPAEQDHLDYSTRKMQNLLRERQNVICALRKWKDMVANSQMSSQYGHNRTTYLSGLMLFHLSFLRLHAPVGTIQQIVYHQGSRSDFVKISVQAIADWARTDDATVAIKHACSMWTLIEKETSREQSSQARYTILTVISVYQAATVIWAVAGARETSRQFLSMMGASKAVDRDRSELSKANTCNLMKSFADLFPKMTSTWGAQSSFSKMVLGLAARTLD</sequence>
<dbReference type="GO" id="GO:0003677">
    <property type="term" value="F:DNA binding"/>
    <property type="evidence" value="ECO:0007669"/>
    <property type="project" value="InterPro"/>
</dbReference>
<gene>
    <name evidence="10" type="ORF">D6C90_05070</name>
</gene>
<dbReference type="SUPFAM" id="SSF57667">
    <property type="entry name" value="beta-beta-alpha zinc fingers"/>
    <property type="match status" value="1"/>
</dbReference>
<dbReference type="Pfam" id="PF00172">
    <property type="entry name" value="Zn_clus"/>
    <property type="match status" value="1"/>
</dbReference>
<feature type="domain" description="C2H2-type" evidence="9">
    <location>
        <begin position="2"/>
        <end position="24"/>
    </location>
</feature>
<evidence type="ECO:0000259" key="8">
    <source>
        <dbReference type="PROSITE" id="PS50048"/>
    </source>
</evidence>
<keyword evidence="6" id="KW-0863">Zinc-finger</keyword>
<dbReference type="InterPro" id="IPR001138">
    <property type="entry name" value="Zn2Cys6_DnaBD"/>
</dbReference>
<dbReference type="PROSITE" id="PS00028">
    <property type="entry name" value="ZINC_FINGER_C2H2_1"/>
    <property type="match status" value="2"/>
</dbReference>
<feature type="domain" description="Zn(2)-C6 fungal-type" evidence="8">
    <location>
        <begin position="69"/>
        <end position="98"/>
    </location>
</feature>
<dbReference type="PANTHER" id="PTHR47660">
    <property type="entry name" value="TRANSCRIPTION FACTOR WITH C2H2 AND ZN(2)-CYS(6) DNA BINDING DOMAIN (EUROFUNG)-RELATED-RELATED"/>
    <property type="match status" value="1"/>
</dbReference>
<name>A0A4S9UW99_AURPU</name>
<evidence type="ECO:0000259" key="9">
    <source>
        <dbReference type="PROSITE" id="PS50157"/>
    </source>
</evidence>
<dbReference type="PROSITE" id="PS00463">
    <property type="entry name" value="ZN2_CY6_FUNGAL_1"/>
    <property type="match status" value="1"/>
</dbReference>
<evidence type="ECO:0000256" key="1">
    <source>
        <dbReference type="ARBA" id="ARBA00022723"/>
    </source>
</evidence>
<dbReference type="AlphaFoldDB" id="A0A4S9UW99"/>
<evidence type="ECO:0000256" key="2">
    <source>
        <dbReference type="ARBA" id="ARBA00022833"/>
    </source>
</evidence>
<dbReference type="InterPro" id="IPR036864">
    <property type="entry name" value="Zn2-C6_fun-type_DNA-bd_sf"/>
</dbReference>
<evidence type="ECO:0000256" key="7">
    <source>
        <dbReference type="SAM" id="MobiDB-lite"/>
    </source>
</evidence>
<dbReference type="PROSITE" id="PS50157">
    <property type="entry name" value="ZINC_FINGER_C2H2_2"/>
    <property type="match status" value="2"/>
</dbReference>
<dbReference type="Gene3D" id="3.30.160.60">
    <property type="entry name" value="Classic Zinc Finger"/>
    <property type="match status" value="1"/>
</dbReference>
<dbReference type="Pfam" id="PF00096">
    <property type="entry name" value="zf-C2H2"/>
    <property type="match status" value="2"/>
</dbReference>
<protein>
    <recommendedName>
        <fullName evidence="12">Zn(2)-C6 fungal-type domain-containing protein</fullName>
    </recommendedName>
</protein>
<keyword evidence="4" id="KW-0804">Transcription</keyword>
<dbReference type="Proteomes" id="UP000310121">
    <property type="component" value="Unassembled WGS sequence"/>
</dbReference>
<dbReference type="GO" id="GO:0000981">
    <property type="term" value="F:DNA-binding transcription factor activity, RNA polymerase II-specific"/>
    <property type="evidence" value="ECO:0007669"/>
    <property type="project" value="InterPro"/>
</dbReference>
<evidence type="ECO:0000313" key="10">
    <source>
        <dbReference type="EMBL" id="THZ43319.1"/>
    </source>
</evidence>
<evidence type="ECO:0000256" key="5">
    <source>
        <dbReference type="ARBA" id="ARBA00023242"/>
    </source>
</evidence>
<dbReference type="SMART" id="SM00066">
    <property type="entry name" value="GAL4"/>
    <property type="match status" value="1"/>
</dbReference>
<feature type="compositionally biased region" description="Acidic residues" evidence="7">
    <location>
        <begin position="131"/>
        <end position="141"/>
    </location>
</feature>
<evidence type="ECO:0000313" key="11">
    <source>
        <dbReference type="Proteomes" id="UP000310121"/>
    </source>
</evidence>
<keyword evidence="3" id="KW-0805">Transcription regulation</keyword>
<dbReference type="SUPFAM" id="SSF57701">
    <property type="entry name" value="Zn2/Cys6 DNA-binding domain"/>
    <property type="match status" value="1"/>
</dbReference>
<comment type="caution">
    <text evidence="10">The sequence shown here is derived from an EMBL/GenBank/DDBJ whole genome shotgun (WGS) entry which is preliminary data.</text>
</comment>
<feature type="domain" description="C2H2-type" evidence="9">
    <location>
        <begin position="30"/>
        <end position="57"/>
    </location>
</feature>
<dbReference type="PROSITE" id="PS50048">
    <property type="entry name" value="ZN2_CY6_FUNGAL_2"/>
    <property type="match status" value="1"/>
</dbReference>
<reference evidence="10 11" key="1">
    <citation type="submission" date="2018-10" db="EMBL/GenBank/DDBJ databases">
        <title>Fifty Aureobasidium pullulans genomes reveal a recombining polyextremotolerant generalist.</title>
        <authorList>
            <person name="Gostincar C."/>
            <person name="Turk M."/>
            <person name="Zajc J."/>
            <person name="Gunde-Cimerman N."/>
        </authorList>
    </citation>
    <scope>NUCLEOTIDE SEQUENCE [LARGE SCALE GENOMIC DNA]</scope>
    <source>
        <strain evidence="10 11">EXF-3844</strain>
    </source>
</reference>
<accession>A0A4S9UW99</accession>
<dbReference type="InterPro" id="IPR007219">
    <property type="entry name" value="XnlR_reg_dom"/>
</dbReference>
<proteinExistence type="predicted"/>
<evidence type="ECO:0000256" key="6">
    <source>
        <dbReference type="PROSITE-ProRule" id="PRU00042"/>
    </source>
</evidence>
<dbReference type="SMART" id="SM00355">
    <property type="entry name" value="ZnF_C2H2"/>
    <property type="match status" value="2"/>
</dbReference>
<organism evidence="10 11">
    <name type="scientific">Aureobasidium pullulans</name>
    <name type="common">Black yeast</name>
    <name type="synonym">Pullularia pullulans</name>
    <dbReference type="NCBI Taxonomy" id="5580"/>
    <lineage>
        <taxon>Eukaryota</taxon>
        <taxon>Fungi</taxon>
        <taxon>Dikarya</taxon>
        <taxon>Ascomycota</taxon>
        <taxon>Pezizomycotina</taxon>
        <taxon>Dothideomycetes</taxon>
        <taxon>Dothideomycetidae</taxon>
        <taxon>Dothideales</taxon>
        <taxon>Saccotheciaceae</taxon>
        <taxon>Aureobasidium</taxon>
    </lineage>
</organism>
<dbReference type="EMBL" id="QZBN01000441">
    <property type="protein sequence ID" value="THZ43319.1"/>
    <property type="molecule type" value="Genomic_DNA"/>
</dbReference>
<feature type="compositionally biased region" description="Polar residues" evidence="7">
    <location>
        <begin position="108"/>
        <end position="117"/>
    </location>
</feature>
<evidence type="ECO:0000256" key="4">
    <source>
        <dbReference type="ARBA" id="ARBA00023163"/>
    </source>
</evidence>
<evidence type="ECO:0008006" key="12">
    <source>
        <dbReference type="Google" id="ProtNLM"/>
    </source>
</evidence>
<dbReference type="GO" id="GO:0006351">
    <property type="term" value="P:DNA-templated transcription"/>
    <property type="evidence" value="ECO:0007669"/>
    <property type="project" value="InterPro"/>
</dbReference>